<dbReference type="CDD" id="cd06170">
    <property type="entry name" value="LuxR_C_like"/>
    <property type="match status" value="1"/>
</dbReference>
<keyword evidence="1" id="KW-0547">Nucleotide-binding</keyword>
<dbReference type="GO" id="GO:0005524">
    <property type="term" value="F:ATP binding"/>
    <property type="evidence" value="ECO:0007669"/>
    <property type="project" value="UniProtKB-KW"/>
</dbReference>
<dbReference type="RefSeq" id="WP_246117566.1">
    <property type="nucleotide sequence ID" value="NZ_BJWG01000015.1"/>
</dbReference>
<keyword evidence="5" id="KW-1185">Reference proteome</keyword>
<name>A0A511JEE3_9CELL</name>
<dbReference type="SMART" id="SM00421">
    <property type="entry name" value="HTH_LUXR"/>
    <property type="match status" value="1"/>
</dbReference>
<dbReference type="InterPro" id="IPR027417">
    <property type="entry name" value="P-loop_NTPase"/>
</dbReference>
<dbReference type="SUPFAM" id="SSF46894">
    <property type="entry name" value="C-terminal effector domain of the bipartite response regulators"/>
    <property type="match status" value="1"/>
</dbReference>
<evidence type="ECO:0000313" key="4">
    <source>
        <dbReference type="EMBL" id="GEL96159.1"/>
    </source>
</evidence>
<keyword evidence="2" id="KW-0067">ATP-binding</keyword>
<dbReference type="Pfam" id="PF00196">
    <property type="entry name" value="GerE"/>
    <property type="match status" value="1"/>
</dbReference>
<evidence type="ECO:0000313" key="5">
    <source>
        <dbReference type="Proteomes" id="UP000321720"/>
    </source>
</evidence>
<dbReference type="GO" id="GO:0006355">
    <property type="term" value="P:regulation of DNA-templated transcription"/>
    <property type="evidence" value="ECO:0007669"/>
    <property type="project" value="InterPro"/>
</dbReference>
<dbReference type="InterPro" id="IPR000792">
    <property type="entry name" value="Tscrpt_reg_LuxR_C"/>
</dbReference>
<dbReference type="InterPro" id="IPR016032">
    <property type="entry name" value="Sig_transdc_resp-reg_C-effctor"/>
</dbReference>
<evidence type="ECO:0000256" key="1">
    <source>
        <dbReference type="ARBA" id="ARBA00022741"/>
    </source>
</evidence>
<dbReference type="PANTHER" id="PTHR16305:SF35">
    <property type="entry name" value="TRANSCRIPTIONAL ACTIVATOR DOMAIN"/>
    <property type="match status" value="1"/>
</dbReference>
<dbReference type="GO" id="GO:0005737">
    <property type="term" value="C:cytoplasm"/>
    <property type="evidence" value="ECO:0007669"/>
    <property type="project" value="TreeGrafter"/>
</dbReference>
<proteinExistence type="predicted"/>
<protein>
    <submittedName>
        <fullName evidence="4">LuxR family transcriptional regulator</fullName>
    </submittedName>
</protein>
<reference evidence="4 5" key="1">
    <citation type="submission" date="2019-07" db="EMBL/GenBank/DDBJ databases">
        <title>Whole genome shotgun sequence of Cellulomonas composti NBRC 100758.</title>
        <authorList>
            <person name="Hosoyama A."/>
            <person name="Uohara A."/>
            <person name="Ohji S."/>
            <person name="Ichikawa N."/>
        </authorList>
    </citation>
    <scope>NUCLEOTIDE SEQUENCE [LARGE SCALE GENOMIC DNA]</scope>
    <source>
        <strain evidence="4 5">NBRC 100758</strain>
    </source>
</reference>
<sequence>MVHGPMSTPFVARSDQVTVLLDALDRAGRGAPGAVLLAGDAGVGKSALVRHLAGLAGARGALVVVAHCVDLGEIGLPYLPFAEAVARLRELAPEVVADVGRERPALGLLLPGARPQPPGGADGDRLQVFDALAALLGAVGRPDRPLLLVVEDAHWADASSRDVLRFLVSRLLAEHVVLVVTYRTDDLHRRHPWRPVAAELARHPRVQRVDLPPFDDDELRAFAVALTGAEPPATTLRRVTERSGGNAYYAQELLESDDDELPGSLADVLRARLEQLDPAVVQLARAASVAGRRVAEPLLRVVAGAYDPSLGAPTVFDATLRDAVGHHVLAVEDGQLAFRHALLGEAVLGDLLPGELAALHRAYVRVMRDRPELGSPAEIAAHALLVPDLPTVLTASLEAADAAHALLAPQEELRHLEVALRVWDAVPEPGDRVDVLVRAAAAAAAAGRGDRAVQHARTALAETSGDDEPRLRTALARHLLGVGRLEEALEQTTLALTALPPTATTERAHTLATHARSLVYLERAVEAFEATQEALAVARTVSALDAESDALTSFALLVADDDAARADALLEEALERARSGQDAMTELRILTNMAANRYESADLVGTLAVATAGAQRAERAGLAGSPYGRELAGYAVLAGYVQGDLRPVSVPTRAPDEDGGLLDLVVLYRAAARGDEDVLERCLALEPLWGRDGMIALIAGGCAVDTFAWQGRTDEAVAYAGRVVAELEQRWLPEFFGGLWLSALALSALADAAADARVHGRDPADLVAAGAVWRDRVERTAGRPLPPGRRVGPEGLAWTARARAEAARLAGPSVDDPATWRAVVEAFGYGHRYEAARSRFRLAEALLARGERDAAAREAAVVLGESDEMGARPLAAAVRDLARRGRLAVPGGEADRADVLTAREAEVLGLAARGMSNNQIGRAMFISGKTVSVHMSRVLAKLGASGRAEAVAIGARRGLIDTADTP</sequence>
<evidence type="ECO:0000259" key="3">
    <source>
        <dbReference type="PROSITE" id="PS50043"/>
    </source>
</evidence>
<dbReference type="Pfam" id="PF13191">
    <property type="entry name" value="AAA_16"/>
    <property type="match status" value="1"/>
</dbReference>
<accession>A0A511JEE3</accession>
<comment type="caution">
    <text evidence="4">The sequence shown here is derived from an EMBL/GenBank/DDBJ whole genome shotgun (WGS) entry which is preliminary data.</text>
</comment>
<dbReference type="SUPFAM" id="SSF48452">
    <property type="entry name" value="TPR-like"/>
    <property type="match status" value="1"/>
</dbReference>
<dbReference type="SUPFAM" id="SSF52540">
    <property type="entry name" value="P-loop containing nucleoside triphosphate hydrolases"/>
    <property type="match status" value="1"/>
</dbReference>
<dbReference type="InterPro" id="IPR041664">
    <property type="entry name" value="AAA_16"/>
</dbReference>
<dbReference type="Proteomes" id="UP000321720">
    <property type="component" value="Unassembled WGS sequence"/>
</dbReference>
<dbReference type="GO" id="GO:0004016">
    <property type="term" value="F:adenylate cyclase activity"/>
    <property type="evidence" value="ECO:0007669"/>
    <property type="project" value="TreeGrafter"/>
</dbReference>
<dbReference type="PROSITE" id="PS00622">
    <property type="entry name" value="HTH_LUXR_1"/>
    <property type="match status" value="1"/>
</dbReference>
<dbReference type="EMBL" id="BJWG01000015">
    <property type="protein sequence ID" value="GEL96159.1"/>
    <property type="molecule type" value="Genomic_DNA"/>
</dbReference>
<organism evidence="4 5">
    <name type="scientific">Cellulomonas composti</name>
    <dbReference type="NCBI Taxonomy" id="266130"/>
    <lineage>
        <taxon>Bacteria</taxon>
        <taxon>Bacillati</taxon>
        <taxon>Actinomycetota</taxon>
        <taxon>Actinomycetes</taxon>
        <taxon>Micrococcales</taxon>
        <taxon>Cellulomonadaceae</taxon>
        <taxon>Cellulomonas</taxon>
    </lineage>
</organism>
<feature type="domain" description="HTH luxR-type" evidence="3">
    <location>
        <begin position="893"/>
        <end position="958"/>
    </location>
</feature>
<dbReference type="PROSITE" id="PS50043">
    <property type="entry name" value="HTH_LUXR_2"/>
    <property type="match status" value="1"/>
</dbReference>
<dbReference type="PRINTS" id="PR00038">
    <property type="entry name" value="HTHLUXR"/>
</dbReference>
<dbReference type="InterPro" id="IPR011990">
    <property type="entry name" value="TPR-like_helical_dom_sf"/>
</dbReference>
<evidence type="ECO:0000256" key="2">
    <source>
        <dbReference type="ARBA" id="ARBA00022840"/>
    </source>
</evidence>
<dbReference type="Gene3D" id="1.10.10.10">
    <property type="entry name" value="Winged helix-like DNA-binding domain superfamily/Winged helix DNA-binding domain"/>
    <property type="match status" value="1"/>
</dbReference>
<dbReference type="Gene3D" id="3.40.50.300">
    <property type="entry name" value="P-loop containing nucleotide triphosphate hydrolases"/>
    <property type="match status" value="1"/>
</dbReference>
<dbReference type="PANTHER" id="PTHR16305">
    <property type="entry name" value="TESTICULAR SOLUBLE ADENYLYL CYCLASE"/>
    <property type="match status" value="1"/>
</dbReference>
<dbReference type="InterPro" id="IPR036388">
    <property type="entry name" value="WH-like_DNA-bd_sf"/>
</dbReference>
<gene>
    <name evidence="4" type="ORF">CCO02nite_28170</name>
</gene>
<dbReference type="Gene3D" id="1.25.40.10">
    <property type="entry name" value="Tetratricopeptide repeat domain"/>
    <property type="match status" value="1"/>
</dbReference>
<dbReference type="GO" id="GO:0003677">
    <property type="term" value="F:DNA binding"/>
    <property type="evidence" value="ECO:0007669"/>
    <property type="project" value="InterPro"/>
</dbReference>
<dbReference type="AlphaFoldDB" id="A0A511JEE3"/>